<name>A0A4S8KLD2_DENBC</name>
<gene>
    <name evidence="2" type="ORF">K435DRAFT_787292</name>
</gene>
<reference evidence="2 3" key="1">
    <citation type="journal article" date="2019" name="Nat. Ecol. Evol.">
        <title>Megaphylogeny resolves global patterns of mushroom evolution.</title>
        <authorList>
            <person name="Varga T."/>
            <person name="Krizsan K."/>
            <person name="Foldi C."/>
            <person name="Dima B."/>
            <person name="Sanchez-Garcia M."/>
            <person name="Sanchez-Ramirez S."/>
            <person name="Szollosi G.J."/>
            <person name="Szarkandi J.G."/>
            <person name="Papp V."/>
            <person name="Albert L."/>
            <person name="Andreopoulos W."/>
            <person name="Angelini C."/>
            <person name="Antonin V."/>
            <person name="Barry K.W."/>
            <person name="Bougher N.L."/>
            <person name="Buchanan P."/>
            <person name="Buyck B."/>
            <person name="Bense V."/>
            <person name="Catcheside P."/>
            <person name="Chovatia M."/>
            <person name="Cooper J."/>
            <person name="Damon W."/>
            <person name="Desjardin D."/>
            <person name="Finy P."/>
            <person name="Geml J."/>
            <person name="Haridas S."/>
            <person name="Hughes K."/>
            <person name="Justo A."/>
            <person name="Karasinski D."/>
            <person name="Kautmanova I."/>
            <person name="Kiss B."/>
            <person name="Kocsube S."/>
            <person name="Kotiranta H."/>
            <person name="LaButti K.M."/>
            <person name="Lechner B.E."/>
            <person name="Liimatainen K."/>
            <person name="Lipzen A."/>
            <person name="Lukacs Z."/>
            <person name="Mihaltcheva S."/>
            <person name="Morgado L.N."/>
            <person name="Niskanen T."/>
            <person name="Noordeloos M.E."/>
            <person name="Ohm R.A."/>
            <person name="Ortiz-Santana B."/>
            <person name="Ovrebo C."/>
            <person name="Racz N."/>
            <person name="Riley R."/>
            <person name="Savchenko A."/>
            <person name="Shiryaev A."/>
            <person name="Soop K."/>
            <person name="Spirin V."/>
            <person name="Szebenyi C."/>
            <person name="Tomsovsky M."/>
            <person name="Tulloss R.E."/>
            <person name="Uehling J."/>
            <person name="Grigoriev I.V."/>
            <person name="Vagvolgyi C."/>
            <person name="Papp T."/>
            <person name="Martin F.M."/>
            <person name="Miettinen O."/>
            <person name="Hibbett D.S."/>
            <person name="Nagy L.G."/>
        </authorList>
    </citation>
    <scope>NUCLEOTIDE SEQUENCE [LARGE SCALE GENOMIC DNA]</scope>
    <source>
        <strain evidence="2 3">CBS 962.96</strain>
    </source>
</reference>
<evidence type="ECO:0000313" key="2">
    <source>
        <dbReference type="EMBL" id="THU76251.1"/>
    </source>
</evidence>
<dbReference type="AlphaFoldDB" id="A0A4S8KLD2"/>
<keyword evidence="3" id="KW-1185">Reference proteome</keyword>
<proteinExistence type="predicted"/>
<feature type="non-terminal residue" evidence="2">
    <location>
        <position position="1"/>
    </location>
</feature>
<evidence type="ECO:0000313" key="3">
    <source>
        <dbReference type="Proteomes" id="UP000297245"/>
    </source>
</evidence>
<evidence type="ECO:0000256" key="1">
    <source>
        <dbReference type="SAM" id="MobiDB-lite"/>
    </source>
</evidence>
<organism evidence="2 3">
    <name type="scientific">Dendrothele bispora (strain CBS 962.96)</name>
    <dbReference type="NCBI Taxonomy" id="1314807"/>
    <lineage>
        <taxon>Eukaryota</taxon>
        <taxon>Fungi</taxon>
        <taxon>Dikarya</taxon>
        <taxon>Basidiomycota</taxon>
        <taxon>Agaricomycotina</taxon>
        <taxon>Agaricomycetes</taxon>
        <taxon>Agaricomycetidae</taxon>
        <taxon>Agaricales</taxon>
        <taxon>Agaricales incertae sedis</taxon>
        <taxon>Dendrothele</taxon>
    </lineage>
</organism>
<dbReference type="Proteomes" id="UP000297245">
    <property type="component" value="Unassembled WGS sequence"/>
</dbReference>
<feature type="region of interest" description="Disordered" evidence="1">
    <location>
        <begin position="75"/>
        <end position="104"/>
    </location>
</feature>
<sequence length="181" mass="20639">TGMHHTVSEFLDFGNLRNLSNYLRFVSFLIAYKEWYSDEVIRHIPSDNGNWIQERAFSAFRTYWRNEDRQNIDILRHRSRPDDGNDDDGDDGAGVGSFDGGPNPDDELGFSRRHGFSHSSSGGMFRGGGGGALIDSSPVFIPDSFPVDPHLRLVEIGKKLRELDCLYSDFYRDFTKKTDYC</sequence>
<accession>A0A4S8KLD2</accession>
<protein>
    <submittedName>
        <fullName evidence="2">Uncharacterized protein</fullName>
    </submittedName>
</protein>
<dbReference type="EMBL" id="ML181043">
    <property type="protein sequence ID" value="THU76251.1"/>
    <property type="molecule type" value="Genomic_DNA"/>
</dbReference>